<keyword evidence="1" id="KW-0472">Membrane</keyword>
<gene>
    <name evidence="2" type="ORF">A9Q84_12165</name>
</gene>
<keyword evidence="1" id="KW-0812">Transmembrane</keyword>
<accession>A0A1Y5FDN5</accession>
<proteinExistence type="predicted"/>
<dbReference type="Proteomes" id="UP000196531">
    <property type="component" value="Unassembled WGS sequence"/>
</dbReference>
<organism evidence="2 3">
    <name type="scientific">Halobacteriovorax marinus</name>
    <dbReference type="NCBI Taxonomy" id="97084"/>
    <lineage>
        <taxon>Bacteria</taxon>
        <taxon>Pseudomonadati</taxon>
        <taxon>Bdellovibrionota</taxon>
        <taxon>Bacteriovoracia</taxon>
        <taxon>Bacteriovoracales</taxon>
        <taxon>Halobacteriovoraceae</taxon>
        <taxon>Halobacteriovorax</taxon>
    </lineage>
</organism>
<dbReference type="EMBL" id="MAAO01000006">
    <property type="protein sequence ID" value="OUR97079.1"/>
    <property type="molecule type" value="Genomic_DNA"/>
</dbReference>
<feature type="transmembrane region" description="Helical" evidence="1">
    <location>
        <begin position="196"/>
        <end position="214"/>
    </location>
</feature>
<evidence type="ECO:0000313" key="3">
    <source>
        <dbReference type="Proteomes" id="UP000196531"/>
    </source>
</evidence>
<keyword evidence="1" id="KW-1133">Transmembrane helix</keyword>
<evidence type="ECO:0000256" key="1">
    <source>
        <dbReference type="SAM" id="Phobius"/>
    </source>
</evidence>
<protein>
    <submittedName>
        <fullName evidence="2">Uncharacterized protein</fullName>
    </submittedName>
</protein>
<sequence>MNTITATFFPIAKEREIHALEIINISKKVTKSDGTNNGIWHHGGSVDNDKEIIMAFSPTNYHSFLICGDHEFHPRLAYNNSKVLKTKRESIRAAVFIRIKGMSRKDLINFQKYLSKSTGKRSPSCHVGALRALKYGASVEITNVGMNIGTPLQTMTDILNNGFSHNGRQLDVECFTTRDKDFKAILKDVILNQRRYGLFFILSSFFYIFIKLFAKNKVIK</sequence>
<name>A0A1Y5FDN5_9BACT</name>
<comment type="caution">
    <text evidence="2">The sequence shown here is derived from an EMBL/GenBank/DDBJ whole genome shotgun (WGS) entry which is preliminary data.</text>
</comment>
<reference evidence="3" key="1">
    <citation type="journal article" date="2017" name="Proc. Natl. Acad. Sci. U.S.A.">
        <title>Simulation of Deepwater Horizon oil plume reveals substrate specialization within a complex community of hydrocarbon-degraders.</title>
        <authorList>
            <person name="Hu P."/>
            <person name="Dubinsky E.A."/>
            <person name="Probst A.J."/>
            <person name="Wang J."/>
            <person name="Sieber C.M.K."/>
            <person name="Tom L.M."/>
            <person name="Gardinali P."/>
            <person name="Banfield J.F."/>
            <person name="Atlas R.M."/>
            <person name="Andersen G.L."/>
        </authorList>
    </citation>
    <scope>NUCLEOTIDE SEQUENCE [LARGE SCALE GENOMIC DNA]</scope>
</reference>
<evidence type="ECO:0000313" key="2">
    <source>
        <dbReference type="EMBL" id="OUR97079.1"/>
    </source>
</evidence>
<dbReference type="AlphaFoldDB" id="A0A1Y5FDN5"/>